<keyword evidence="2" id="KW-0067">ATP-binding</keyword>
<feature type="active site" evidence="1">
    <location>
        <position position="198"/>
    </location>
</feature>
<dbReference type="GO" id="GO:0005524">
    <property type="term" value="F:ATP binding"/>
    <property type="evidence" value="ECO:0007669"/>
    <property type="project" value="UniProtKB-KW"/>
</dbReference>
<keyword evidence="2" id="KW-0547">Nucleotide-binding</keyword>
<evidence type="ECO:0000256" key="1">
    <source>
        <dbReference type="PIRSR" id="PIRSR640198-1"/>
    </source>
</evidence>
<dbReference type="PANTHER" id="PTHR13504">
    <property type="entry name" value="FIDO DOMAIN-CONTAINING PROTEIN DDB_G0283145"/>
    <property type="match status" value="1"/>
</dbReference>
<dbReference type="EMBL" id="MFCR01000010">
    <property type="protein sequence ID" value="OGE18745.1"/>
    <property type="molecule type" value="Genomic_DNA"/>
</dbReference>
<feature type="site" description="Important for autoinhibition of adenylyltransferase activity" evidence="3">
    <location>
        <position position="55"/>
    </location>
</feature>
<sequence>MFIPKYSITNKILKDIGTVEAAREVIMNAPLVPAWEAKFRKEAIERTVHHGTHLEGNPLSPEEVRDVLEGQEVIARDRDIQEVINYRNVLKFIEGIYIQIGPPVGGVGSYSFTIETILEMHKLTTEKILPPESSGQFRIRQVVIKNTKTDQISYTPPPAVEVPYLVEDLVNWINSDEGKQIHPIIKAGIIHYELARIHPFVDGNGRVARAVATLILFLDGYDIRKFFSFEEYFDENPMQYYLTLQAVSNQLVLDTHERDLTPWLEYFTEGVAIELNRVKEKVQRISVDARIKDKLGKQLVLNERQMLIMEYIHRHKGLSNKEFRKIFPDHSDDTVLRELKFLRKNGLVKKSGGTKKAVYVLK</sequence>
<dbReference type="PROSITE" id="PS51459">
    <property type="entry name" value="FIDO"/>
    <property type="match status" value="1"/>
</dbReference>
<dbReference type="PANTHER" id="PTHR13504:SF38">
    <property type="entry name" value="FIDO DOMAIN-CONTAINING PROTEIN"/>
    <property type="match status" value="1"/>
</dbReference>
<dbReference type="SUPFAM" id="SSF46785">
    <property type="entry name" value="Winged helix' DNA-binding domain"/>
    <property type="match status" value="1"/>
</dbReference>
<evidence type="ECO:0000313" key="5">
    <source>
        <dbReference type="EMBL" id="OGE18745.1"/>
    </source>
</evidence>
<dbReference type="Gene3D" id="1.10.3290.10">
    <property type="entry name" value="Fido-like domain"/>
    <property type="match status" value="1"/>
</dbReference>
<dbReference type="InterPro" id="IPR036390">
    <property type="entry name" value="WH_DNA-bd_sf"/>
</dbReference>
<dbReference type="InterPro" id="IPR003812">
    <property type="entry name" value="Fido"/>
</dbReference>
<accession>A0A1F5IQU0</accession>
<dbReference type="Proteomes" id="UP000176336">
    <property type="component" value="Unassembled WGS sequence"/>
</dbReference>
<comment type="caution">
    <text evidence="5">The sequence shown here is derived from an EMBL/GenBank/DDBJ whole genome shotgun (WGS) entry which is preliminary data.</text>
</comment>
<evidence type="ECO:0000313" key="6">
    <source>
        <dbReference type="Proteomes" id="UP000176336"/>
    </source>
</evidence>
<organism evidence="5 6">
    <name type="scientific">Candidatus Daviesbacteria bacterium RIFCSPHIGHO2_01_FULL_41_23</name>
    <dbReference type="NCBI Taxonomy" id="1797764"/>
    <lineage>
        <taxon>Bacteria</taxon>
        <taxon>Candidatus Daviesiibacteriota</taxon>
    </lineage>
</organism>
<dbReference type="AlphaFoldDB" id="A0A1F5IQU0"/>
<evidence type="ECO:0000256" key="2">
    <source>
        <dbReference type="PIRSR" id="PIRSR640198-2"/>
    </source>
</evidence>
<evidence type="ECO:0000259" key="4">
    <source>
        <dbReference type="PROSITE" id="PS51459"/>
    </source>
</evidence>
<feature type="domain" description="Fido" evidence="4">
    <location>
        <begin position="112"/>
        <end position="269"/>
    </location>
</feature>
<feature type="binding site" evidence="2">
    <location>
        <begin position="202"/>
        <end position="209"/>
    </location>
    <ligand>
        <name>ATP</name>
        <dbReference type="ChEBI" id="CHEBI:30616"/>
    </ligand>
</feature>
<reference evidence="5 6" key="1">
    <citation type="journal article" date="2016" name="Nat. Commun.">
        <title>Thousands of microbial genomes shed light on interconnected biogeochemical processes in an aquifer system.</title>
        <authorList>
            <person name="Anantharaman K."/>
            <person name="Brown C.T."/>
            <person name="Hug L.A."/>
            <person name="Sharon I."/>
            <person name="Castelle C.J."/>
            <person name="Probst A.J."/>
            <person name="Thomas B.C."/>
            <person name="Singh A."/>
            <person name="Wilkins M.J."/>
            <person name="Karaoz U."/>
            <person name="Brodie E.L."/>
            <person name="Williams K.H."/>
            <person name="Hubbard S.S."/>
            <person name="Banfield J.F."/>
        </authorList>
    </citation>
    <scope>NUCLEOTIDE SEQUENCE [LARGE SCALE GENOMIC DNA]</scope>
</reference>
<proteinExistence type="predicted"/>
<name>A0A1F5IQU0_9BACT</name>
<protein>
    <recommendedName>
        <fullName evidence="4">Fido domain-containing protein</fullName>
    </recommendedName>
</protein>
<dbReference type="InterPro" id="IPR040198">
    <property type="entry name" value="Fido_containing"/>
</dbReference>
<dbReference type="InterPro" id="IPR036597">
    <property type="entry name" value="Fido-like_dom_sf"/>
</dbReference>
<dbReference type="SUPFAM" id="SSF140931">
    <property type="entry name" value="Fic-like"/>
    <property type="match status" value="1"/>
</dbReference>
<dbReference type="Pfam" id="PF02661">
    <property type="entry name" value="Fic"/>
    <property type="match status" value="1"/>
</dbReference>
<gene>
    <name evidence="5" type="ORF">A2871_01890</name>
</gene>
<evidence type="ECO:0000256" key="3">
    <source>
        <dbReference type="PIRSR" id="PIRSR640198-3"/>
    </source>
</evidence>